<feature type="compositionally biased region" description="Polar residues" evidence="2">
    <location>
        <begin position="378"/>
        <end position="388"/>
    </location>
</feature>
<evidence type="ECO:0000313" key="4">
    <source>
        <dbReference type="Proteomes" id="UP000016935"/>
    </source>
</evidence>
<evidence type="ECO:0000256" key="2">
    <source>
        <dbReference type="SAM" id="MobiDB-lite"/>
    </source>
</evidence>
<feature type="non-terminal residue" evidence="3">
    <location>
        <position position="791"/>
    </location>
</feature>
<feature type="compositionally biased region" description="Polar residues" evidence="2">
    <location>
        <begin position="448"/>
        <end position="479"/>
    </location>
</feature>
<dbReference type="AlphaFoldDB" id="R0IDK6"/>
<proteinExistence type="predicted"/>
<dbReference type="EMBL" id="KB908833">
    <property type="protein sequence ID" value="EOA83221.1"/>
    <property type="molecule type" value="Genomic_DNA"/>
</dbReference>
<reference evidence="3 4" key="2">
    <citation type="journal article" date="2013" name="PLoS Genet.">
        <title>Comparative genome structure, secondary metabolite, and effector coding capacity across Cochliobolus pathogens.</title>
        <authorList>
            <person name="Condon B.J."/>
            <person name="Leng Y."/>
            <person name="Wu D."/>
            <person name="Bushley K.E."/>
            <person name="Ohm R.A."/>
            <person name="Otillar R."/>
            <person name="Martin J."/>
            <person name="Schackwitz W."/>
            <person name="Grimwood J."/>
            <person name="MohdZainudin N."/>
            <person name="Xue C."/>
            <person name="Wang R."/>
            <person name="Manning V.A."/>
            <person name="Dhillon B."/>
            <person name="Tu Z.J."/>
            <person name="Steffenson B.J."/>
            <person name="Salamov A."/>
            <person name="Sun H."/>
            <person name="Lowry S."/>
            <person name="LaButti K."/>
            <person name="Han J."/>
            <person name="Copeland A."/>
            <person name="Lindquist E."/>
            <person name="Barry K."/>
            <person name="Schmutz J."/>
            <person name="Baker S.E."/>
            <person name="Ciuffetti L.M."/>
            <person name="Grigoriev I.V."/>
            <person name="Zhong S."/>
            <person name="Turgeon B.G."/>
        </authorList>
    </citation>
    <scope>NUCLEOTIDE SEQUENCE [LARGE SCALE GENOMIC DNA]</scope>
    <source>
        <strain evidence="4">28A</strain>
    </source>
</reference>
<dbReference type="HOGENOM" id="CLU_319859_0_0_1"/>
<evidence type="ECO:0000313" key="3">
    <source>
        <dbReference type="EMBL" id="EOA83221.1"/>
    </source>
</evidence>
<feature type="compositionally biased region" description="Basic and acidic residues" evidence="2">
    <location>
        <begin position="322"/>
        <end position="332"/>
    </location>
</feature>
<feature type="region of interest" description="Disordered" evidence="2">
    <location>
        <begin position="764"/>
        <end position="791"/>
    </location>
</feature>
<feature type="region of interest" description="Disordered" evidence="2">
    <location>
        <begin position="378"/>
        <end position="428"/>
    </location>
</feature>
<organism evidence="3 4">
    <name type="scientific">Exserohilum turcicum (strain 28A)</name>
    <name type="common">Northern leaf blight fungus</name>
    <name type="synonym">Setosphaeria turcica</name>
    <dbReference type="NCBI Taxonomy" id="671987"/>
    <lineage>
        <taxon>Eukaryota</taxon>
        <taxon>Fungi</taxon>
        <taxon>Dikarya</taxon>
        <taxon>Ascomycota</taxon>
        <taxon>Pezizomycotina</taxon>
        <taxon>Dothideomycetes</taxon>
        <taxon>Pleosporomycetidae</taxon>
        <taxon>Pleosporales</taxon>
        <taxon>Pleosporineae</taxon>
        <taxon>Pleosporaceae</taxon>
        <taxon>Exserohilum</taxon>
    </lineage>
</organism>
<reference evidence="3 4" key="1">
    <citation type="journal article" date="2012" name="PLoS Pathog.">
        <title>Diverse lifestyles and strategies of plant pathogenesis encoded in the genomes of eighteen Dothideomycetes fungi.</title>
        <authorList>
            <person name="Ohm R.A."/>
            <person name="Feau N."/>
            <person name="Henrissat B."/>
            <person name="Schoch C.L."/>
            <person name="Horwitz B.A."/>
            <person name="Barry K.W."/>
            <person name="Condon B.J."/>
            <person name="Copeland A.C."/>
            <person name="Dhillon B."/>
            <person name="Glaser F."/>
            <person name="Hesse C.N."/>
            <person name="Kosti I."/>
            <person name="LaButti K."/>
            <person name="Lindquist E.A."/>
            <person name="Lucas S."/>
            <person name="Salamov A.A."/>
            <person name="Bradshaw R.E."/>
            <person name="Ciuffetti L."/>
            <person name="Hamelin R.C."/>
            <person name="Kema G.H.J."/>
            <person name="Lawrence C."/>
            <person name="Scott J.A."/>
            <person name="Spatafora J.W."/>
            <person name="Turgeon B.G."/>
            <person name="de Wit P.J.G.M."/>
            <person name="Zhong S."/>
            <person name="Goodwin S.B."/>
            <person name="Grigoriev I.V."/>
        </authorList>
    </citation>
    <scope>NUCLEOTIDE SEQUENCE [LARGE SCALE GENOMIC DNA]</scope>
    <source>
        <strain evidence="4">28A</strain>
    </source>
</reference>
<feature type="region of interest" description="Disordered" evidence="2">
    <location>
        <begin position="60"/>
        <end position="341"/>
    </location>
</feature>
<feature type="compositionally biased region" description="Basic and acidic residues" evidence="2">
    <location>
        <begin position="297"/>
        <end position="312"/>
    </location>
</feature>
<feature type="compositionally biased region" description="Gly residues" evidence="2">
    <location>
        <begin position="685"/>
        <end position="694"/>
    </location>
</feature>
<feature type="coiled-coil region" evidence="1">
    <location>
        <begin position="631"/>
        <end position="658"/>
    </location>
</feature>
<feature type="compositionally biased region" description="Polar residues" evidence="2">
    <location>
        <begin position="269"/>
        <end position="283"/>
    </location>
</feature>
<name>R0IDK6_EXST2</name>
<feature type="compositionally biased region" description="Basic and acidic residues" evidence="2">
    <location>
        <begin position="10"/>
        <end position="27"/>
    </location>
</feature>
<dbReference type="GeneID" id="19395793"/>
<protein>
    <submittedName>
        <fullName evidence="3">Uncharacterized protein</fullName>
    </submittedName>
</protein>
<feature type="compositionally biased region" description="Low complexity" evidence="2">
    <location>
        <begin position="88"/>
        <end position="106"/>
    </location>
</feature>
<feature type="compositionally biased region" description="Basic and acidic residues" evidence="2">
    <location>
        <begin position="418"/>
        <end position="427"/>
    </location>
</feature>
<dbReference type="RefSeq" id="XP_008028996.1">
    <property type="nucleotide sequence ID" value="XM_008030805.2"/>
</dbReference>
<evidence type="ECO:0000256" key="1">
    <source>
        <dbReference type="SAM" id="Coils"/>
    </source>
</evidence>
<keyword evidence="4" id="KW-1185">Reference proteome</keyword>
<feature type="region of interest" description="Disordered" evidence="2">
    <location>
        <begin position="448"/>
        <end position="486"/>
    </location>
</feature>
<dbReference type="OrthoDB" id="3796126at2759"/>
<feature type="region of interest" description="Disordered" evidence="2">
    <location>
        <begin position="1"/>
        <end position="45"/>
    </location>
</feature>
<feature type="region of interest" description="Disordered" evidence="2">
    <location>
        <begin position="658"/>
        <end position="743"/>
    </location>
</feature>
<keyword evidence="1" id="KW-0175">Coiled coil</keyword>
<sequence>MAAQAQLEALDEKTARGKIESRSERNMFKMTGQIPPTPTTGPVDEDKVYIRTEDLRSHCRAANSETQPEQDELAKSPKRKLFHNIRNPFSKSSGSAAPPSIPSKAAQVLGTATRQPRTIQARPIKPALSVQQIPAKSSRPETAKSLPAKIADPDRHAHRHHSGTSRRSRQSGRVSPGRDGLRKQASDAENNPPMPASSTSSDSIVPPTPPAKDTPPGQRPASPLRRVAPAQDLRQRYDIPGGEGMQLHIPALKPTPSPLMDVLPRQGGASPTKSHPYSAQDYTKPTVGDVLQWPFPERTDSPGKTEGRRSEPLEGATLEALHLPRPDSKSQDHPSSVLEHNNYCPLQPRFYSPKHLAAYGFREGETPSKNTDQSRLLYSVPSKSTSNQHQREDSTEGSIKMIFQGDPGDIDPNSPTARELELSKQRGIDTQLTTRVMQELRINDQCESSAQNNGHSNHPHADQSSSRLTDMLNTASPGRSESHGDFRPHCPSAVPSPLHRAPVLVPAARAIAPPSSSFGPFPPPLAPKSIDDHFFMTNEHLDVVGKTTWDLLEMFNKQQKSVSKARHDQLAALISKHSDEMRSWFDAVKENTSQIAECMDRVDGMVSSQGNVYATLETLKDSVEEGIPKMLTEQEKKMASMEAEVKELKQMVQALHKSSEQKASEAKTGGYGAGAGQGNSPNKGYGQGFGGYLGAGPEAINLHDNRGPASPPESQNDSHVGYQNGSQWGGRSGYLGRNNKEERPLYPTNPYHFANGGGHFTTGYSGSYSPFNYSPNAPDQQYPFNNHGQAK</sequence>
<gene>
    <name evidence="3" type="ORF">SETTUDRAFT_119828</name>
</gene>
<feature type="compositionally biased region" description="Basic residues" evidence="2">
    <location>
        <begin position="156"/>
        <end position="170"/>
    </location>
</feature>
<dbReference type="Proteomes" id="UP000016935">
    <property type="component" value="Unassembled WGS sequence"/>
</dbReference>
<feature type="compositionally biased region" description="Polar residues" evidence="2">
    <location>
        <begin position="712"/>
        <end position="726"/>
    </location>
</feature>
<accession>R0IDK6</accession>
<dbReference type="eggNOG" id="ENOG502SQMH">
    <property type="taxonomic scope" value="Eukaryota"/>
</dbReference>